<feature type="domain" description="DUF676" evidence="2">
    <location>
        <begin position="20"/>
        <end position="160"/>
    </location>
</feature>
<dbReference type="PANTHER" id="PTHR35205:SF1">
    <property type="entry name" value="ZU5 DOMAIN-CONTAINING PROTEIN"/>
    <property type="match status" value="1"/>
</dbReference>
<dbReference type="Gene3D" id="3.40.50.1820">
    <property type="entry name" value="alpha/beta hydrolase"/>
    <property type="match status" value="1"/>
</dbReference>
<gene>
    <name evidence="3" type="ORF">GKZ28_14140</name>
</gene>
<dbReference type="GO" id="GO:0016787">
    <property type="term" value="F:hydrolase activity"/>
    <property type="evidence" value="ECO:0007669"/>
    <property type="project" value="UniProtKB-KW"/>
</dbReference>
<dbReference type="EMBL" id="WSRQ01000022">
    <property type="protein sequence ID" value="MVX64835.1"/>
    <property type="molecule type" value="Genomic_DNA"/>
</dbReference>
<proteinExistence type="predicted"/>
<dbReference type="Pfam" id="PF00931">
    <property type="entry name" value="NB-ARC"/>
    <property type="match status" value="1"/>
</dbReference>
<name>A0A964RNM8_9CLOT</name>
<dbReference type="Gene3D" id="3.40.50.300">
    <property type="entry name" value="P-loop containing nucleotide triphosphate hydrolases"/>
    <property type="match status" value="1"/>
</dbReference>
<reference evidence="3" key="1">
    <citation type="submission" date="2019-12" db="EMBL/GenBank/DDBJ databases">
        <title>Microbes associate with the intestines of laboratory mice.</title>
        <authorList>
            <person name="Navarre W."/>
            <person name="Wong E."/>
        </authorList>
    </citation>
    <scope>NUCLEOTIDE SEQUENCE</scope>
    <source>
        <strain evidence="3">NM79_F5</strain>
    </source>
</reference>
<dbReference type="InterPro" id="IPR027417">
    <property type="entry name" value="P-loop_NTPase"/>
</dbReference>
<dbReference type="Pfam" id="PF05057">
    <property type="entry name" value="DUF676"/>
    <property type="match status" value="1"/>
</dbReference>
<evidence type="ECO:0000259" key="2">
    <source>
        <dbReference type="Pfam" id="PF05057"/>
    </source>
</evidence>
<evidence type="ECO:0000313" key="3">
    <source>
        <dbReference type="EMBL" id="MVX64835.1"/>
    </source>
</evidence>
<comment type="caution">
    <text evidence="3">The sequence shown here is derived from an EMBL/GenBank/DDBJ whole genome shotgun (WGS) entry which is preliminary data.</text>
</comment>
<organism evidence="3 4">
    <name type="scientific">Clostridium chromiireducens</name>
    <dbReference type="NCBI Taxonomy" id="225345"/>
    <lineage>
        <taxon>Bacteria</taxon>
        <taxon>Bacillati</taxon>
        <taxon>Bacillota</taxon>
        <taxon>Clostridia</taxon>
        <taxon>Eubacteriales</taxon>
        <taxon>Clostridiaceae</taxon>
        <taxon>Clostridium</taxon>
    </lineage>
</organism>
<dbReference type="InterPro" id="IPR007751">
    <property type="entry name" value="DUF676_lipase-like"/>
</dbReference>
<dbReference type="InterPro" id="IPR002182">
    <property type="entry name" value="NB-ARC"/>
</dbReference>
<evidence type="ECO:0000259" key="1">
    <source>
        <dbReference type="Pfam" id="PF00931"/>
    </source>
</evidence>
<keyword evidence="3" id="KW-0378">Hydrolase</keyword>
<evidence type="ECO:0000313" key="4">
    <source>
        <dbReference type="Proteomes" id="UP000656077"/>
    </source>
</evidence>
<dbReference type="PANTHER" id="PTHR35205">
    <property type="entry name" value="NB-ARC AND TPR DOMAIN PROTEIN"/>
    <property type="match status" value="1"/>
</dbReference>
<dbReference type="GO" id="GO:0043531">
    <property type="term" value="F:ADP binding"/>
    <property type="evidence" value="ECO:0007669"/>
    <property type="project" value="InterPro"/>
</dbReference>
<dbReference type="InterPro" id="IPR029058">
    <property type="entry name" value="AB_hydrolase_fold"/>
</dbReference>
<protein>
    <submittedName>
        <fullName evidence="3">Alpha/beta hydrolase</fullName>
    </submittedName>
</protein>
<dbReference type="Proteomes" id="UP000656077">
    <property type="component" value="Unassembled WGS sequence"/>
</dbReference>
<dbReference type="SUPFAM" id="SSF53474">
    <property type="entry name" value="alpha/beta-Hydrolases"/>
    <property type="match status" value="1"/>
</dbReference>
<feature type="domain" description="NB-ARC" evidence="1">
    <location>
        <begin position="313"/>
        <end position="456"/>
    </location>
</feature>
<dbReference type="SUPFAM" id="SSF52540">
    <property type="entry name" value="P-loop containing nucleoside triphosphate hydrolases"/>
    <property type="match status" value="1"/>
</dbReference>
<dbReference type="AlphaFoldDB" id="A0A964RNM8"/>
<sequence length="577" mass="66632">MEGTSLLSLKIDIPKERQNKNNTILVVLIHGLGAPDTTWENNDTSWTKLLLGDSDLEMIDVGVVKYDTAHISSNTANVLNKIQNVVTAGKGPFTSLEVLIRELKEELNSDKVKQYEKIMFVTHSMGGLIGMRYILDEFNRNQKININEFISMATPYNGADLAKVYESLPFFKSHEQIKSLKTNSNFIDDTIRLLVKYNDKLKNECNFTFCYATNDEYVSRESAIPPIVDSKWEGEPLGGSHSGILNVNLHNSRAYDVVKKRILNLIQNKVHEEKHLLQVNGNCNHNIIHNTLIESVEYTYREILDKDISSQLKEKKVSVITGPGGIGKTQLAANYVNNYRHKYNLIGWINASDAISIQNSYFELVKQLDLVFWKDNFDNQKAILEYMKSWLENNSEWLMIYDNVKNHKELNDLLPSFWNGHIIITSQNAKWSKFKPTIEVPKLSNKESIDFLMKRAEKNYEPEMEELVELLDKFPLALEHAAAYVYKTSRTFAYYLKMFKERQREILCNAKKPEDYEYTIATTWDIAFNEISSVCPDAIKFIYFISFLAPDDIPLDMIKFKDENNLYSIIKILEDDL</sequence>
<accession>A0A964RNM8</accession>